<dbReference type="Proteomes" id="UP001185755">
    <property type="component" value="Unassembled WGS sequence"/>
</dbReference>
<dbReference type="SUPFAM" id="SSF50494">
    <property type="entry name" value="Trypsin-like serine proteases"/>
    <property type="match status" value="1"/>
</dbReference>
<name>A0ABU4B761_9NOCA</name>
<keyword evidence="2 6" id="KW-0645">Protease</keyword>
<keyword evidence="5 6" id="KW-0720">Serine protease</keyword>
<comment type="caution">
    <text evidence="7">The sequence shown here is derived from an EMBL/GenBank/DDBJ whole genome shotgun (WGS) entry which is preliminary data.</text>
</comment>
<evidence type="ECO:0000256" key="5">
    <source>
        <dbReference type="ARBA" id="ARBA00022825"/>
    </source>
</evidence>
<evidence type="ECO:0000313" key="8">
    <source>
        <dbReference type="Proteomes" id="UP001185755"/>
    </source>
</evidence>
<sequence length="295" mass="30685">MHPIRLRTLSMTTAALALMIPAVAGIGGSASAAPTTGLSIDPVGYRVVDGKPDVGTPLSGVGLTEDIGYSATASSNGAVLLSPRSVIGSDDRTQVYDTQLNPYRRSGQITVFDSSRTRTATCTGWLISPTAVVTAGHCLTDGTAPTVDLEFAPARNGVGNDPYGTFRATEVWFDAQYGLPGRDWGLIRLDAPVGDDVGWYGIESVDTADLAGRQARIIGYPGDKAAGTMWQAIDTISAESDRTLSYATDTFGGQSGAAVTTDDDDTAVAIHTDGGSTNSGTVLTSELFNTLARLR</sequence>
<dbReference type="InterPro" id="IPR008256">
    <property type="entry name" value="Peptidase_S1B"/>
</dbReference>
<proteinExistence type="inferred from homology"/>
<organism evidence="7 8">
    <name type="scientific">Rhodococcoides yunnanense</name>
    <dbReference type="NCBI Taxonomy" id="278209"/>
    <lineage>
        <taxon>Bacteria</taxon>
        <taxon>Bacillati</taxon>
        <taxon>Actinomycetota</taxon>
        <taxon>Actinomycetes</taxon>
        <taxon>Mycobacteriales</taxon>
        <taxon>Nocardiaceae</taxon>
        <taxon>Rhodococcoides</taxon>
    </lineage>
</organism>
<reference evidence="7 8" key="1">
    <citation type="submission" date="2023-10" db="EMBL/GenBank/DDBJ databases">
        <title>Development of a sustainable strategy for remediation of hydrocarbon-contaminated territories based on the waste exchange concept.</title>
        <authorList>
            <person name="Krivoruchko A."/>
        </authorList>
    </citation>
    <scope>NUCLEOTIDE SEQUENCE [LARGE SCALE GENOMIC DNA]</scope>
    <source>
        <strain evidence="7 8">IEGM 1323</strain>
    </source>
</reference>
<evidence type="ECO:0000256" key="2">
    <source>
        <dbReference type="ARBA" id="ARBA00022670"/>
    </source>
</evidence>
<dbReference type="InterPro" id="IPR009003">
    <property type="entry name" value="Peptidase_S1_PA"/>
</dbReference>
<evidence type="ECO:0000256" key="3">
    <source>
        <dbReference type="ARBA" id="ARBA00022729"/>
    </source>
</evidence>
<protein>
    <recommendedName>
        <fullName evidence="6">Serine protease</fullName>
        <ecNumber evidence="6">3.4.21.-</ecNumber>
    </recommendedName>
</protein>
<comment type="similarity">
    <text evidence="1 6">Belongs to the peptidase S1B family.</text>
</comment>
<dbReference type="Gene3D" id="2.40.10.10">
    <property type="entry name" value="Trypsin-like serine proteases"/>
    <property type="match status" value="2"/>
</dbReference>
<feature type="chain" id="PRO_5044967156" description="Serine protease" evidence="6">
    <location>
        <begin position="25"/>
        <end position="295"/>
    </location>
</feature>
<evidence type="ECO:0000256" key="4">
    <source>
        <dbReference type="ARBA" id="ARBA00022801"/>
    </source>
</evidence>
<evidence type="ECO:0000313" key="7">
    <source>
        <dbReference type="EMBL" id="MDV6260027.1"/>
    </source>
</evidence>
<gene>
    <name evidence="7" type="ORF">R3P96_01615</name>
</gene>
<feature type="signal peptide" evidence="6">
    <location>
        <begin position="1"/>
        <end position="24"/>
    </location>
</feature>
<dbReference type="PANTHER" id="PTHR15462:SF8">
    <property type="entry name" value="SERINE PROTEASE"/>
    <property type="match status" value="1"/>
</dbReference>
<dbReference type="InterPro" id="IPR050966">
    <property type="entry name" value="Glutamyl_endopeptidase"/>
</dbReference>
<dbReference type="PRINTS" id="PR00839">
    <property type="entry name" value="V8PROTEASE"/>
</dbReference>
<dbReference type="InterPro" id="IPR018114">
    <property type="entry name" value="TRYPSIN_HIS"/>
</dbReference>
<keyword evidence="8" id="KW-1185">Reference proteome</keyword>
<dbReference type="GO" id="GO:0016787">
    <property type="term" value="F:hydrolase activity"/>
    <property type="evidence" value="ECO:0007669"/>
    <property type="project" value="UniProtKB-KW"/>
</dbReference>
<dbReference type="RefSeq" id="WP_317562906.1">
    <property type="nucleotide sequence ID" value="NZ_JAWLJX010000001.1"/>
</dbReference>
<evidence type="ECO:0000256" key="1">
    <source>
        <dbReference type="ARBA" id="ARBA00008764"/>
    </source>
</evidence>
<dbReference type="PANTHER" id="PTHR15462">
    <property type="entry name" value="SERINE PROTEASE"/>
    <property type="match status" value="1"/>
</dbReference>
<evidence type="ECO:0000256" key="6">
    <source>
        <dbReference type="RuleBase" id="RU004296"/>
    </source>
</evidence>
<keyword evidence="3 6" id="KW-0732">Signal</keyword>
<accession>A0ABU4B761</accession>
<keyword evidence="4 6" id="KW-0378">Hydrolase</keyword>
<dbReference type="EMBL" id="JAWLJX010000001">
    <property type="protein sequence ID" value="MDV6260027.1"/>
    <property type="molecule type" value="Genomic_DNA"/>
</dbReference>
<dbReference type="Pfam" id="PF13365">
    <property type="entry name" value="Trypsin_2"/>
    <property type="match status" value="1"/>
</dbReference>
<dbReference type="EC" id="3.4.21.-" evidence="6"/>
<dbReference type="PROSITE" id="PS00134">
    <property type="entry name" value="TRYPSIN_HIS"/>
    <property type="match status" value="1"/>
</dbReference>
<dbReference type="InterPro" id="IPR043504">
    <property type="entry name" value="Peptidase_S1_PA_chymotrypsin"/>
</dbReference>